<dbReference type="GeneID" id="36947683"/>
<feature type="transmembrane region" description="Helical" evidence="9">
    <location>
        <begin position="171"/>
        <end position="190"/>
    </location>
</feature>
<organism evidence="10">
    <name type="scientific">Falcidens acutargatus</name>
    <dbReference type="NCBI Taxonomy" id="2079778"/>
    <lineage>
        <taxon>Eukaryota</taxon>
        <taxon>Metazoa</taxon>
        <taxon>Spiralia</taxon>
        <taxon>Lophotrochozoa</taxon>
        <taxon>Mollusca</taxon>
        <taxon>Aplacophora</taxon>
        <taxon>Caudofoveata</taxon>
        <taxon>Chaetodermatida</taxon>
        <taxon>Chaetodermatidae</taxon>
        <taxon>Falcidens</taxon>
    </lineage>
</organism>
<dbReference type="CTD" id="4535"/>
<evidence type="ECO:0000256" key="5">
    <source>
        <dbReference type="ARBA" id="ARBA00022989"/>
    </source>
</evidence>
<comment type="catalytic activity">
    <reaction evidence="8">
        <text>a ubiquinone + NADH + 5 H(+)(in) = a ubiquinol + NAD(+) + 4 H(+)(out)</text>
        <dbReference type="Rhea" id="RHEA:29091"/>
        <dbReference type="Rhea" id="RHEA-COMP:9565"/>
        <dbReference type="Rhea" id="RHEA-COMP:9566"/>
        <dbReference type="ChEBI" id="CHEBI:15378"/>
        <dbReference type="ChEBI" id="CHEBI:16389"/>
        <dbReference type="ChEBI" id="CHEBI:17976"/>
        <dbReference type="ChEBI" id="CHEBI:57540"/>
        <dbReference type="ChEBI" id="CHEBI:57945"/>
        <dbReference type="EC" id="7.1.1.2"/>
    </reaction>
</comment>
<evidence type="ECO:0000256" key="3">
    <source>
        <dbReference type="ARBA" id="ARBA00021009"/>
    </source>
</evidence>
<keyword evidence="8" id="KW-0830">Ubiquinone</keyword>
<feature type="transmembrane region" description="Helical" evidence="9">
    <location>
        <begin position="254"/>
        <end position="273"/>
    </location>
</feature>
<proteinExistence type="inferred from homology"/>
<accession>A0A343X868</accession>
<dbReference type="InterPro" id="IPR001694">
    <property type="entry name" value="NADH_UbQ_OxRdtase_su1/FPO"/>
</dbReference>
<evidence type="ECO:0000313" key="10">
    <source>
        <dbReference type="EMBL" id="AWH02127.1"/>
    </source>
</evidence>
<evidence type="ECO:0000256" key="4">
    <source>
        <dbReference type="ARBA" id="ARBA00022692"/>
    </source>
</evidence>
<dbReference type="GO" id="GO:0009060">
    <property type="term" value="P:aerobic respiration"/>
    <property type="evidence" value="ECO:0007669"/>
    <property type="project" value="TreeGrafter"/>
</dbReference>
<protein>
    <recommendedName>
        <fullName evidence="3 8">NADH-ubiquinone oxidoreductase chain 1</fullName>
        <ecNumber evidence="8">7.1.1.2</ecNumber>
    </recommendedName>
</protein>
<evidence type="ECO:0000256" key="2">
    <source>
        <dbReference type="ARBA" id="ARBA00010535"/>
    </source>
</evidence>
<feature type="transmembrane region" description="Helical" evidence="9">
    <location>
        <begin position="285"/>
        <end position="307"/>
    </location>
</feature>
<dbReference type="GO" id="GO:0005743">
    <property type="term" value="C:mitochondrial inner membrane"/>
    <property type="evidence" value="ECO:0007669"/>
    <property type="project" value="UniProtKB-SubCell"/>
</dbReference>
<dbReference type="EMBL" id="MF568514">
    <property type="protein sequence ID" value="AWH02127.1"/>
    <property type="molecule type" value="Genomic_DNA"/>
</dbReference>
<gene>
    <name evidence="10" type="primary">ND1</name>
</gene>
<evidence type="ECO:0000256" key="6">
    <source>
        <dbReference type="ARBA" id="ARBA00023136"/>
    </source>
</evidence>
<keyword evidence="6 9" id="KW-0472">Membrane</keyword>
<comment type="subcellular location">
    <subcellularLocation>
        <location evidence="1">Membrane</location>
        <topology evidence="1">Multi-pass membrane protein</topology>
    </subcellularLocation>
    <subcellularLocation>
        <location evidence="7">Mitochondrion inner membrane</location>
        <topology evidence="7">Multi-pass membrane protein</topology>
    </subcellularLocation>
</comment>
<dbReference type="GO" id="GO:0008137">
    <property type="term" value="F:NADH dehydrogenase (ubiquinone) activity"/>
    <property type="evidence" value="ECO:0007669"/>
    <property type="project" value="UniProtKB-EC"/>
</dbReference>
<reference evidence="10" key="1">
    <citation type="journal article" date="2018" name="Mol. Phylogenet. Evol.">
        <title>Mitogenomics reveals phylogenetic relationships of caudofoveate aplacophoran molluscs.</title>
        <authorList>
            <person name="Mikkelsen N.T."/>
            <person name="Kocot K.M."/>
            <person name="Halanych K.M."/>
        </authorList>
    </citation>
    <scope>NUCLEOTIDE SEQUENCE</scope>
</reference>
<dbReference type="PANTHER" id="PTHR11432:SF3">
    <property type="entry name" value="NADH-UBIQUINONE OXIDOREDUCTASE CHAIN 1"/>
    <property type="match status" value="1"/>
</dbReference>
<dbReference type="EC" id="7.1.1.2" evidence="8"/>
<feature type="transmembrane region" description="Helical" evidence="9">
    <location>
        <begin position="70"/>
        <end position="90"/>
    </location>
</feature>
<dbReference type="PANTHER" id="PTHR11432">
    <property type="entry name" value="NADH DEHYDROGENASE SUBUNIT 1"/>
    <property type="match status" value="1"/>
</dbReference>
<feature type="transmembrane region" description="Helical" evidence="9">
    <location>
        <begin position="145"/>
        <end position="165"/>
    </location>
</feature>
<dbReference type="HAMAP" id="MF_01350">
    <property type="entry name" value="NDH1_NuoH"/>
    <property type="match status" value="1"/>
</dbReference>
<keyword evidence="5 9" id="KW-1133">Transmembrane helix</keyword>
<feature type="transmembrane region" description="Helical" evidence="9">
    <location>
        <begin position="230"/>
        <end position="248"/>
    </location>
</feature>
<feature type="transmembrane region" description="Helical" evidence="9">
    <location>
        <begin position="41"/>
        <end position="58"/>
    </location>
</feature>
<evidence type="ECO:0000256" key="7">
    <source>
        <dbReference type="RuleBase" id="RU000471"/>
    </source>
</evidence>
<dbReference type="Pfam" id="PF00146">
    <property type="entry name" value="NADHdh"/>
    <property type="match status" value="1"/>
</dbReference>
<geneLocation type="mitochondrion" evidence="10"/>
<dbReference type="GO" id="GO:0003954">
    <property type="term" value="F:NADH dehydrogenase activity"/>
    <property type="evidence" value="ECO:0007669"/>
    <property type="project" value="TreeGrafter"/>
</dbReference>
<keyword evidence="7" id="KW-0520">NAD</keyword>
<name>A0A343X868_9MOLL</name>
<keyword evidence="8 10" id="KW-0496">Mitochondrion</keyword>
<dbReference type="AlphaFoldDB" id="A0A343X868"/>
<evidence type="ECO:0000256" key="8">
    <source>
        <dbReference type="RuleBase" id="RU000473"/>
    </source>
</evidence>
<dbReference type="RefSeq" id="YP_009489695.1">
    <property type="nucleotide sequence ID" value="NC_037876.1"/>
</dbReference>
<feature type="transmembrane region" description="Helical" evidence="9">
    <location>
        <begin position="102"/>
        <end position="124"/>
    </location>
</feature>
<evidence type="ECO:0000256" key="1">
    <source>
        <dbReference type="ARBA" id="ARBA00004141"/>
    </source>
</evidence>
<sequence>MTSLISVCVVMVCGLLAVAFFTLFERKILGYMATRKGPNKVSFLGLFLPFADAIKLFLKEFNGPMSSNNLIFIGVPLANFILMLILWVLFPLEFGSMSHSMGIIFFLCVSGLTVYWILGSGWASNSKYALIGALRGMAQTISYEVSMVFLILFSVLVVGSFNFYFMYKESILVLVLSFPILLMWVVTCMAETNRAPLDFAEGESELVSGFNVEYSGGGFTFVFMAEYGGILLLSLLSVVLFLGGKFFVVENPEFFTMKVLMVSFLFLWVRSSYPRLRYNTLMDMTWKLFLPASISLLFSGLVLLSLFSVK</sequence>
<evidence type="ECO:0000256" key="9">
    <source>
        <dbReference type="SAM" id="Phobius"/>
    </source>
</evidence>
<keyword evidence="4 7" id="KW-0812">Transmembrane</keyword>
<comment type="similarity">
    <text evidence="2 7">Belongs to the complex I subunit 1 family.</text>
</comment>